<evidence type="ECO:0000313" key="2">
    <source>
        <dbReference type="EMBL" id="MBW48787.1"/>
    </source>
</evidence>
<accession>A0A2M4B6Z0</accession>
<protein>
    <submittedName>
        <fullName evidence="2">Putative secreted protein</fullName>
    </submittedName>
</protein>
<organism evidence="2">
    <name type="scientific">Anopheles triannulatus</name>
    <dbReference type="NCBI Taxonomy" id="58253"/>
    <lineage>
        <taxon>Eukaryota</taxon>
        <taxon>Metazoa</taxon>
        <taxon>Ecdysozoa</taxon>
        <taxon>Arthropoda</taxon>
        <taxon>Hexapoda</taxon>
        <taxon>Insecta</taxon>
        <taxon>Pterygota</taxon>
        <taxon>Neoptera</taxon>
        <taxon>Endopterygota</taxon>
        <taxon>Diptera</taxon>
        <taxon>Nematocera</taxon>
        <taxon>Culicoidea</taxon>
        <taxon>Culicidae</taxon>
        <taxon>Anophelinae</taxon>
        <taxon>Anopheles</taxon>
    </lineage>
</organism>
<evidence type="ECO:0000256" key="1">
    <source>
        <dbReference type="SAM" id="SignalP"/>
    </source>
</evidence>
<feature type="chain" id="PRO_5014682385" evidence="1">
    <location>
        <begin position="18"/>
        <end position="74"/>
    </location>
</feature>
<proteinExistence type="predicted"/>
<dbReference type="AlphaFoldDB" id="A0A2M4B6Z0"/>
<name>A0A2M4B6Z0_9DIPT</name>
<sequence>MMAMLLMLLLLPCPVVGQPFVVPRDCSENDREFAYLVCRLQHFVYAALHCLCLNGRSRGPGDLVKHFHGMATVV</sequence>
<keyword evidence="1" id="KW-0732">Signal</keyword>
<reference evidence="2" key="1">
    <citation type="submission" date="2018-01" db="EMBL/GenBank/DDBJ databases">
        <title>An insight into the sialome of Amazonian anophelines.</title>
        <authorList>
            <person name="Ribeiro J.M."/>
            <person name="Scarpassa V."/>
            <person name="Calvo E."/>
        </authorList>
    </citation>
    <scope>NUCLEOTIDE SEQUENCE</scope>
    <source>
        <tissue evidence="2">Salivary glands</tissue>
    </source>
</reference>
<feature type="signal peptide" evidence="1">
    <location>
        <begin position="1"/>
        <end position="17"/>
    </location>
</feature>
<dbReference type="EMBL" id="GGFK01015466">
    <property type="protein sequence ID" value="MBW48787.1"/>
    <property type="molecule type" value="Transcribed_RNA"/>
</dbReference>